<feature type="repeat" description="TPR" evidence="8">
    <location>
        <begin position="104"/>
        <end position="137"/>
    </location>
</feature>
<comment type="similarity">
    <text evidence="2">Belongs to the glycosyltransferase 41 family. O-GlcNAc transferase subfamily.</text>
</comment>
<evidence type="ECO:0000256" key="7">
    <source>
        <dbReference type="ARBA" id="ARBA00022803"/>
    </source>
</evidence>
<comment type="pathway">
    <text evidence="1">Protein modification; protein glycosylation.</text>
</comment>
<feature type="repeat" description="TPR" evidence="8">
    <location>
        <begin position="274"/>
        <end position="307"/>
    </location>
</feature>
<dbReference type="SUPFAM" id="SSF48452">
    <property type="entry name" value="TPR-like"/>
    <property type="match status" value="3"/>
</dbReference>
<dbReference type="InterPro" id="IPR029489">
    <property type="entry name" value="OGT/SEC/SPY_C"/>
</dbReference>
<keyword evidence="12" id="KW-1185">Reference proteome</keyword>
<dbReference type="OrthoDB" id="9991317at2759"/>
<gene>
    <name evidence="11" type="ORF">TrRE_jg6600</name>
</gene>
<keyword evidence="7 8" id="KW-0802">TPR repeat</keyword>
<feature type="repeat" description="TPR" evidence="8">
    <location>
        <begin position="206"/>
        <end position="239"/>
    </location>
</feature>
<dbReference type="Pfam" id="PF00515">
    <property type="entry name" value="TPR_1"/>
    <property type="match status" value="1"/>
</dbReference>
<feature type="chain" id="PRO_5040763008" description="protein O-GlcNAc transferase" evidence="9">
    <location>
        <begin position="28"/>
        <end position="1372"/>
    </location>
</feature>
<keyword evidence="6" id="KW-0677">Repeat</keyword>
<dbReference type="Pfam" id="PF13374">
    <property type="entry name" value="TPR_10"/>
    <property type="match status" value="1"/>
</dbReference>
<dbReference type="Gene3D" id="3.40.50.2000">
    <property type="entry name" value="Glycogen Phosphorylase B"/>
    <property type="match status" value="1"/>
</dbReference>
<dbReference type="SUPFAM" id="SSF53756">
    <property type="entry name" value="UDP-Glycosyltransferase/glycogen phosphorylase"/>
    <property type="match status" value="1"/>
</dbReference>
<feature type="repeat" description="TPR" evidence="8">
    <location>
        <begin position="172"/>
        <end position="205"/>
    </location>
</feature>
<dbReference type="EC" id="2.4.1.255" evidence="3"/>
<dbReference type="GO" id="GO:0097363">
    <property type="term" value="F:protein O-acetylglucosaminyltransferase activity"/>
    <property type="evidence" value="ECO:0007669"/>
    <property type="project" value="UniProtKB-EC"/>
</dbReference>
<dbReference type="SMART" id="SM00028">
    <property type="entry name" value="TPR"/>
    <property type="match status" value="10"/>
</dbReference>
<name>A0A9W7E0G5_9STRA</name>
<dbReference type="Gene3D" id="3.40.50.11380">
    <property type="match status" value="1"/>
</dbReference>
<feature type="repeat" description="TPR" evidence="8">
    <location>
        <begin position="36"/>
        <end position="69"/>
    </location>
</feature>
<dbReference type="Proteomes" id="UP001165082">
    <property type="component" value="Unassembled WGS sequence"/>
</dbReference>
<dbReference type="Pfam" id="PF13424">
    <property type="entry name" value="TPR_12"/>
    <property type="match status" value="1"/>
</dbReference>
<dbReference type="Pfam" id="PF13174">
    <property type="entry name" value="TPR_6"/>
    <property type="match status" value="1"/>
</dbReference>
<evidence type="ECO:0000256" key="8">
    <source>
        <dbReference type="PROSITE-ProRule" id="PRU00339"/>
    </source>
</evidence>
<dbReference type="EMBL" id="BRXZ01001138">
    <property type="protein sequence ID" value="GMH63439.1"/>
    <property type="molecule type" value="Genomic_DNA"/>
</dbReference>
<feature type="repeat" description="TPR" evidence="8">
    <location>
        <begin position="138"/>
        <end position="171"/>
    </location>
</feature>
<dbReference type="PANTHER" id="PTHR44998">
    <property type="match status" value="1"/>
</dbReference>
<dbReference type="GO" id="GO:0006493">
    <property type="term" value="P:protein O-linked glycosylation"/>
    <property type="evidence" value="ECO:0007669"/>
    <property type="project" value="TreeGrafter"/>
</dbReference>
<dbReference type="Gene3D" id="1.25.40.10">
    <property type="entry name" value="Tetratricopeptide repeat domain"/>
    <property type="match status" value="2"/>
</dbReference>
<keyword evidence="5" id="KW-0808">Transferase</keyword>
<evidence type="ECO:0000256" key="9">
    <source>
        <dbReference type="SAM" id="SignalP"/>
    </source>
</evidence>
<evidence type="ECO:0000259" key="10">
    <source>
        <dbReference type="Pfam" id="PF13844"/>
    </source>
</evidence>
<dbReference type="Pfam" id="PF13432">
    <property type="entry name" value="TPR_16"/>
    <property type="match status" value="1"/>
</dbReference>
<dbReference type="PROSITE" id="PS50293">
    <property type="entry name" value="TPR_REGION"/>
    <property type="match status" value="1"/>
</dbReference>
<evidence type="ECO:0000256" key="1">
    <source>
        <dbReference type="ARBA" id="ARBA00004922"/>
    </source>
</evidence>
<evidence type="ECO:0000313" key="11">
    <source>
        <dbReference type="EMBL" id="GMH63439.1"/>
    </source>
</evidence>
<dbReference type="InterPro" id="IPR019734">
    <property type="entry name" value="TPR_rpt"/>
</dbReference>
<evidence type="ECO:0000256" key="6">
    <source>
        <dbReference type="ARBA" id="ARBA00022737"/>
    </source>
</evidence>
<dbReference type="Pfam" id="PF13176">
    <property type="entry name" value="TPR_7"/>
    <property type="match status" value="1"/>
</dbReference>
<proteinExistence type="inferred from homology"/>
<sequence>MMGLTSLTTPLLLLLLFLLHHPYFTNSQQNSPPPSISSLLSTAATLHNEEKLEEALEYYDEVLSLNPSNADALHLKGLLKFAWGDSEAAIDLIELAIENGGDMAIQGGNLGEVYRKAGRMEDAERVLRRATELSADRFGAWYNLGQVYWEMRRLKEAVSCFERVLKLDPGHFTAHIDLGNILYQLSYFNESLRYFKGALFLSPDNISALMGAGTSLQKLGDLRSAREIYSSVLSLQPDNHYALMNKGAILHSEGFLEEAIDTYKACLDLVPDDLSVLNNLGAALQIRGDNQESVEILERALAIDPNMSAALVNLGTHYIQEGDLDLGSSMLAKAYAESVAAETPSVGLLIRRATVLPPVPPPSSPPPSAILNELQDRVSEVALHSLTSVPNRLKMTDPVQSVERVTFYIPYLGADDRDTQVMIDLMFQYACATSVYEVRPGLSPSFPSQPSPPRPVRIGFISKFFGPFEPHGLLLEGIIKHLPRKHFHVTVLPIKSSSSRPIAPYLTEAADEIITLNSDYKSTKQALQRLNFDVLIFADTLSEPMTHFLSKARFAPVQAAFWGNPVTSGSPNIDYFISADRMEDPFRTKMARDTYEEQVVLLDGQGIWYTEFEELRNKFFGDEAYSNEEGSRATLDDFGLPASALPQDANIYLCAQSLFKLSSAFDDVVGRVLTADPSGVVIFTSGRRDKWTQTFRERLSSNLPPEILSRIHLIPRVDSLSFPTLVSLSDVMLHPFPFGGSRTSLDGLAANIPVVTFPQRYLRGRMAVSFYVQMGLEEFCVAWSVEEYVEKAVRLGKDREYRDRVKGLIADRLPRVYNDMKVVEEWTRWLGRITGIGDVGGEVWGDVRKEEWQDDEEINRAFTRMQAMQKEGGENAASGGGDSNRLAALVANAARIHNSRGELAQSLDRLNQLMLLTPGNPHIMNDVGAVLQQLRRLEEARDILQESVRVGGGATSENNLGVVMKDLGQTDAALAHFLNAARAEGGGQAVENAANVLRDKGDFLSAYSVLCESMYESETCREGQDLVKIVSSLVLVDGLSSGFVEETFGPDVARVFDRVKRIGGVEKRACGLITFMLWSGLGSVEVESIYEKLSRGDPYDVGEDSGMAPAVHVIVQFWRDSSQDTKTLESVMALRINLGNPRISKVHVLLENEGDVALINGETIGENFGKVKVELLGRRMTFADALDYANRNVPAGEIAVLTNSDIILDADGVGKAASKLGVMGGGLMGGGERKAALALTRWEMKQKGAIALADWRSYDYGGLVGAVGMSFHPRIDSQDTWVVKVPVEAEVVEQSNFFLGMPRCDGRLAAILRSAGYDVSNPSFNGLRTLEIQGVFEGREDGAENGGARKEVGYESANNVVGETEEVLLSIL</sequence>
<dbReference type="PANTHER" id="PTHR44998:SF1">
    <property type="entry name" value="UDP-N-ACETYLGLUCOSAMINE--PEPTIDE N-ACETYLGLUCOSAMINYLTRANSFERASE 110 KDA SUBUNIT"/>
    <property type="match status" value="1"/>
</dbReference>
<evidence type="ECO:0000256" key="3">
    <source>
        <dbReference type="ARBA" id="ARBA00011970"/>
    </source>
</evidence>
<keyword evidence="9" id="KW-0732">Signal</keyword>
<feature type="domain" description="O-GlcNAc transferase C-terminal" evidence="10">
    <location>
        <begin position="728"/>
        <end position="809"/>
    </location>
</feature>
<comment type="caution">
    <text evidence="11">The sequence shown here is derived from an EMBL/GenBank/DDBJ whole genome shotgun (WGS) entry which is preliminary data.</text>
</comment>
<dbReference type="PROSITE" id="PS50005">
    <property type="entry name" value="TPR"/>
    <property type="match status" value="7"/>
</dbReference>
<feature type="repeat" description="TPR" evidence="8">
    <location>
        <begin position="240"/>
        <end position="273"/>
    </location>
</feature>
<evidence type="ECO:0000256" key="5">
    <source>
        <dbReference type="ARBA" id="ARBA00022679"/>
    </source>
</evidence>
<organism evidence="11 12">
    <name type="scientific">Triparma retinervis</name>
    <dbReference type="NCBI Taxonomy" id="2557542"/>
    <lineage>
        <taxon>Eukaryota</taxon>
        <taxon>Sar</taxon>
        <taxon>Stramenopiles</taxon>
        <taxon>Ochrophyta</taxon>
        <taxon>Bolidophyceae</taxon>
        <taxon>Parmales</taxon>
        <taxon>Triparmaceae</taxon>
        <taxon>Triparma</taxon>
    </lineage>
</organism>
<reference evidence="11" key="1">
    <citation type="submission" date="2022-07" db="EMBL/GenBank/DDBJ databases">
        <title>Genome analysis of Parmales, a sister group of diatoms, reveals the evolutionary specialization of diatoms from phago-mixotrophs to photoautotrophs.</title>
        <authorList>
            <person name="Ban H."/>
            <person name="Sato S."/>
            <person name="Yoshikawa S."/>
            <person name="Kazumasa Y."/>
            <person name="Nakamura Y."/>
            <person name="Ichinomiya M."/>
            <person name="Saitoh K."/>
            <person name="Sato N."/>
            <person name="Blanc-Mathieu R."/>
            <person name="Endo H."/>
            <person name="Kuwata A."/>
            <person name="Ogata H."/>
        </authorList>
    </citation>
    <scope>NUCLEOTIDE SEQUENCE</scope>
</reference>
<keyword evidence="4" id="KW-0328">Glycosyltransferase</keyword>
<dbReference type="InterPro" id="IPR011990">
    <property type="entry name" value="TPR-like_helical_dom_sf"/>
</dbReference>
<evidence type="ECO:0000313" key="12">
    <source>
        <dbReference type="Proteomes" id="UP001165082"/>
    </source>
</evidence>
<accession>A0A9W7E0G5</accession>
<dbReference type="Pfam" id="PF13844">
    <property type="entry name" value="Glyco_transf_41"/>
    <property type="match status" value="1"/>
</dbReference>
<feature type="signal peptide" evidence="9">
    <location>
        <begin position="1"/>
        <end position="27"/>
    </location>
</feature>
<protein>
    <recommendedName>
        <fullName evidence="3">protein O-GlcNAc transferase</fullName>
        <ecNumber evidence="3">2.4.1.255</ecNumber>
    </recommendedName>
</protein>
<evidence type="ECO:0000256" key="4">
    <source>
        <dbReference type="ARBA" id="ARBA00022676"/>
    </source>
</evidence>
<evidence type="ECO:0000256" key="2">
    <source>
        <dbReference type="ARBA" id="ARBA00005386"/>
    </source>
</evidence>